<name>C5FUX8_ARTOC</name>
<proteinExistence type="predicted"/>
<dbReference type="Proteomes" id="UP000002035">
    <property type="component" value="Unassembled WGS sequence"/>
</dbReference>
<accession>C5FUX8</accession>
<evidence type="ECO:0000313" key="2">
    <source>
        <dbReference type="Proteomes" id="UP000002035"/>
    </source>
</evidence>
<dbReference type="GeneID" id="9222342"/>
<dbReference type="VEuPathDB" id="FungiDB:MCYG_06531"/>
<reference evidence="2" key="1">
    <citation type="journal article" date="2012" name="MBio">
        <title>Comparative genome analysis of Trichophyton rubrum and related dermatophytes reveals candidate genes involved in infection.</title>
        <authorList>
            <person name="Martinez D.A."/>
            <person name="Oliver B.G."/>
            <person name="Graeser Y."/>
            <person name="Goldberg J.M."/>
            <person name="Li W."/>
            <person name="Martinez-Rossi N.M."/>
            <person name="Monod M."/>
            <person name="Shelest E."/>
            <person name="Barton R.C."/>
            <person name="Birch E."/>
            <person name="Brakhage A.A."/>
            <person name="Chen Z."/>
            <person name="Gurr S.J."/>
            <person name="Heiman D."/>
            <person name="Heitman J."/>
            <person name="Kosti I."/>
            <person name="Rossi A."/>
            <person name="Saif S."/>
            <person name="Samalova M."/>
            <person name="Saunders C.W."/>
            <person name="Shea T."/>
            <person name="Summerbell R.C."/>
            <person name="Xu J."/>
            <person name="Young S."/>
            <person name="Zeng Q."/>
            <person name="Birren B.W."/>
            <person name="Cuomo C.A."/>
            <person name="White T.C."/>
        </authorList>
    </citation>
    <scope>NUCLEOTIDE SEQUENCE [LARGE SCALE GENOMIC DNA]</scope>
    <source>
        <strain evidence="2">ATCC MYA-4605 / CBS 113480</strain>
    </source>
</reference>
<sequence length="209" mass="23499">MPKRMKSERRHPGDSAITPSQIITRYSVEAWVEGFPFPDYVYILGFGSRINEHGPREREVFSRHSHDTPESASLGIYVGPWFTTRSYTCETRDDCASYILRNWELAVDGPPSRISLTVIAKTGSRRNAGENEKCFSERNRKCAKMGFMNLVATRPWGKVCIFYLEEVALHHCGRGVNMGLVLRSVKKGNFTSSPISILAGFFDLTGASP</sequence>
<organism evidence="1 2">
    <name type="scientific">Arthroderma otae (strain ATCC MYA-4605 / CBS 113480)</name>
    <name type="common">Microsporum canis</name>
    <dbReference type="NCBI Taxonomy" id="554155"/>
    <lineage>
        <taxon>Eukaryota</taxon>
        <taxon>Fungi</taxon>
        <taxon>Dikarya</taxon>
        <taxon>Ascomycota</taxon>
        <taxon>Pezizomycotina</taxon>
        <taxon>Eurotiomycetes</taxon>
        <taxon>Eurotiomycetidae</taxon>
        <taxon>Onygenales</taxon>
        <taxon>Arthrodermataceae</taxon>
        <taxon>Microsporum</taxon>
    </lineage>
</organism>
<gene>
    <name evidence="1" type="ORF">MCYG_06531</name>
</gene>
<dbReference type="RefSeq" id="XP_002844567.1">
    <property type="nucleotide sequence ID" value="XM_002844521.1"/>
</dbReference>
<protein>
    <submittedName>
        <fullName evidence="1">Uncharacterized protein</fullName>
    </submittedName>
</protein>
<keyword evidence="2" id="KW-1185">Reference proteome</keyword>
<dbReference type="AlphaFoldDB" id="C5FUX8"/>
<dbReference type="HOGENOM" id="CLU_1315121_0_0_1"/>
<dbReference type="EMBL" id="DS995706">
    <property type="protein sequence ID" value="EEQ33712.1"/>
    <property type="molecule type" value="Genomic_DNA"/>
</dbReference>
<evidence type="ECO:0000313" key="1">
    <source>
        <dbReference type="EMBL" id="EEQ33712.1"/>
    </source>
</evidence>